<dbReference type="FunFam" id="3.40.390.10:FF:000040">
    <property type="entry name" value="Metalloendopeptidase"/>
    <property type="match status" value="1"/>
</dbReference>
<keyword evidence="9" id="KW-0325">Glycoprotein</keyword>
<dbReference type="GeneTree" id="ENSGT00940000163716"/>
<evidence type="ECO:0000256" key="12">
    <source>
        <dbReference type="PROSITE-ProRule" id="PRU01211"/>
    </source>
</evidence>
<keyword evidence="3" id="KW-0732">Signal</keyword>
<dbReference type="Proteomes" id="UP000261420">
    <property type="component" value="Unplaced"/>
</dbReference>
<dbReference type="GO" id="GO:0004222">
    <property type="term" value="F:metalloendopeptidase activity"/>
    <property type="evidence" value="ECO:0007669"/>
    <property type="project" value="UniProtKB-UniRule"/>
</dbReference>
<evidence type="ECO:0000256" key="2">
    <source>
        <dbReference type="ARBA" id="ARBA00022723"/>
    </source>
</evidence>
<feature type="binding site" evidence="12">
    <location>
        <position position="157"/>
    </location>
    <ligand>
        <name>Zn(2+)</name>
        <dbReference type="ChEBI" id="CHEBI:29105"/>
        <note>catalytic</note>
    </ligand>
</feature>
<evidence type="ECO:0000256" key="11">
    <source>
        <dbReference type="ARBA" id="ARBA00024324"/>
    </source>
</evidence>
<evidence type="ECO:0000256" key="13">
    <source>
        <dbReference type="RuleBase" id="RU361183"/>
    </source>
</evidence>
<dbReference type="GO" id="GO:0042588">
    <property type="term" value="C:zymogen granule"/>
    <property type="evidence" value="ECO:0007669"/>
    <property type="project" value="UniProtKB-SubCell"/>
</dbReference>
<dbReference type="InterPro" id="IPR024079">
    <property type="entry name" value="MetalloPept_cat_dom_sf"/>
</dbReference>
<keyword evidence="10" id="KW-0968">Cytoplasmic vesicle</keyword>
<keyword evidence="2 12" id="KW-0479">Metal-binding</keyword>
<evidence type="ECO:0000313" key="15">
    <source>
        <dbReference type="Ensembl" id="ENSSDUP00000025316.1"/>
    </source>
</evidence>
<evidence type="ECO:0000256" key="8">
    <source>
        <dbReference type="ARBA" id="ARBA00023157"/>
    </source>
</evidence>
<feature type="binding site" evidence="12">
    <location>
        <position position="147"/>
    </location>
    <ligand>
        <name>Zn(2+)</name>
        <dbReference type="ChEBI" id="CHEBI:29105"/>
        <note>catalytic</note>
    </ligand>
</feature>
<keyword evidence="1 12" id="KW-0645">Protease</keyword>
<evidence type="ECO:0000256" key="5">
    <source>
        <dbReference type="ARBA" id="ARBA00022833"/>
    </source>
</evidence>
<dbReference type="InterPro" id="IPR001506">
    <property type="entry name" value="Peptidase_M12A"/>
</dbReference>
<dbReference type="EC" id="3.4.24.-" evidence="13"/>
<name>A0A3B4V3P3_SERDU</name>
<comment type="caution">
    <text evidence="12">Lacks conserved residue(s) required for the propagation of feature annotation.</text>
</comment>
<dbReference type="GO" id="GO:0008270">
    <property type="term" value="F:zinc ion binding"/>
    <property type="evidence" value="ECO:0007669"/>
    <property type="project" value="UniProtKB-UniRule"/>
</dbReference>
<feature type="domain" description="Peptidase M12A" evidence="14">
    <location>
        <begin position="49"/>
        <end position="248"/>
    </location>
</feature>
<dbReference type="PROSITE" id="PS51864">
    <property type="entry name" value="ASTACIN"/>
    <property type="match status" value="1"/>
</dbReference>
<reference evidence="15" key="1">
    <citation type="submission" date="2025-08" db="UniProtKB">
        <authorList>
            <consortium name="Ensembl"/>
        </authorList>
    </citation>
    <scope>IDENTIFICATION</scope>
</reference>
<dbReference type="Ensembl" id="ENSSDUT00000025780.1">
    <property type="protein sequence ID" value="ENSSDUP00000025316.1"/>
    <property type="gene ID" value="ENSSDUG00000018375.1"/>
</dbReference>
<dbReference type="SMART" id="SM00235">
    <property type="entry name" value="ZnMc"/>
    <property type="match status" value="1"/>
</dbReference>
<evidence type="ECO:0000256" key="1">
    <source>
        <dbReference type="ARBA" id="ARBA00022670"/>
    </source>
</evidence>
<dbReference type="PRINTS" id="PR00480">
    <property type="entry name" value="ASTACIN"/>
</dbReference>
<keyword evidence="6 12" id="KW-0482">Metalloprotease</keyword>
<reference evidence="15" key="2">
    <citation type="submission" date="2025-09" db="UniProtKB">
        <authorList>
            <consortium name="Ensembl"/>
        </authorList>
    </citation>
    <scope>IDENTIFICATION</scope>
</reference>
<evidence type="ECO:0000256" key="3">
    <source>
        <dbReference type="ARBA" id="ARBA00022729"/>
    </source>
</evidence>
<keyword evidence="8" id="KW-1015">Disulfide bond</keyword>
<dbReference type="PANTHER" id="PTHR10127:SF899">
    <property type="entry name" value="ASTACIN-LIKE METALLOENDOPEPTIDASE-RELATED"/>
    <property type="match status" value="1"/>
</dbReference>
<dbReference type="Pfam" id="PF01400">
    <property type="entry name" value="Astacin"/>
    <property type="match status" value="1"/>
</dbReference>
<evidence type="ECO:0000256" key="9">
    <source>
        <dbReference type="ARBA" id="ARBA00023180"/>
    </source>
</evidence>
<evidence type="ECO:0000256" key="6">
    <source>
        <dbReference type="ARBA" id="ARBA00023049"/>
    </source>
</evidence>
<comment type="cofactor">
    <cofactor evidence="12 13">
        <name>Zn(2+)</name>
        <dbReference type="ChEBI" id="CHEBI:29105"/>
    </cofactor>
    <text evidence="12 13">Binds 1 zinc ion per subunit.</text>
</comment>
<dbReference type="SUPFAM" id="SSF55486">
    <property type="entry name" value="Metalloproteases ('zincins'), catalytic domain"/>
    <property type="match status" value="1"/>
</dbReference>
<keyword evidence="7" id="KW-0865">Zymogen</keyword>
<dbReference type="InterPro" id="IPR006026">
    <property type="entry name" value="Peptidase_Metallo"/>
</dbReference>
<keyword evidence="5 12" id="KW-0862">Zinc</keyword>
<organism evidence="15 16">
    <name type="scientific">Seriola dumerili</name>
    <name type="common">Greater amberjack</name>
    <name type="synonym">Caranx dumerili</name>
    <dbReference type="NCBI Taxonomy" id="41447"/>
    <lineage>
        <taxon>Eukaryota</taxon>
        <taxon>Metazoa</taxon>
        <taxon>Chordata</taxon>
        <taxon>Craniata</taxon>
        <taxon>Vertebrata</taxon>
        <taxon>Euteleostomi</taxon>
        <taxon>Actinopterygii</taxon>
        <taxon>Neopterygii</taxon>
        <taxon>Teleostei</taxon>
        <taxon>Neoteleostei</taxon>
        <taxon>Acanthomorphata</taxon>
        <taxon>Carangaria</taxon>
        <taxon>Carangiformes</taxon>
        <taxon>Carangidae</taxon>
        <taxon>Seriola</taxon>
    </lineage>
</organism>
<dbReference type="OMA" id="YLYFMSK"/>
<proteinExistence type="predicted"/>
<evidence type="ECO:0000256" key="7">
    <source>
        <dbReference type="ARBA" id="ARBA00023145"/>
    </source>
</evidence>
<keyword evidence="4 12" id="KW-0378">Hydrolase</keyword>
<evidence type="ECO:0000313" key="16">
    <source>
        <dbReference type="Proteomes" id="UP000261420"/>
    </source>
</evidence>
<accession>A0A3B4V3P3</accession>
<evidence type="ECO:0000256" key="4">
    <source>
        <dbReference type="ARBA" id="ARBA00022801"/>
    </source>
</evidence>
<dbReference type="Gene3D" id="3.40.390.10">
    <property type="entry name" value="Collagenase (Catalytic Domain)"/>
    <property type="match status" value="1"/>
</dbReference>
<protein>
    <recommendedName>
        <fullName evidence="13">Metalloendopeptidase</fullName>
        <ecNumber evidence="13">3.4.24.-</ecNumber>
    </recommendedName>
</protein>
<evidence type="ECO:0000256" key="10">
    <source>
        <dbReference type="ARBA" id="ARBA00023329"/>
    </source>
</evidence>
<feature type="binding site" evidence="12">
    <location>
        <position position="151"/>
    </location>
    <ligand>
        <name>Zn(2+)</name>
        <dbReference type="ChEBI" id="CHEBI:29105"/>
        <note>catalytic</note>
    </ligand>
</feature>
<dbReference type="GO" id="GO:0006508">
    <property type="term" value="P:proteolysis"/>
    <property type="evidence" value="ECO:0007669"/>
    <property type="project" value="UniProtKB-KW"/>
</dbReference>
<comment type="subcellular location">
    <subcellularLocation>
        <location evidence="11">Zymogen granule</location>
    </subcellularLocation>
</comment>
<dbReference type="PANTHER" id="PTHR10127">
    <property type="entry name" value="DISCOIDIN, CUB, EGF, LAMININ , AND ZINC METALLOPROTEASE DOMAIN CONTAINING"/>
    <property type="match status" value="1"/>
</dbReference>
<feature type="active site" evidence="12">
    <location>
        <position position="148"/>
    </location>
</feature>
<sequence length="248" mass="28652">MHMCIKKQSICKRICIKQSVTFHLSACLFVYSTETPLIHGDIVPNSKRNAVPCTARGCKWPKDGDFVRIPVSISSMYSKQERRFIIQVLLTFHKSTCIRFVRRKWRHQNYLHFFSGSGCWSYLGRVGGEQRISLRRNGCLHTDTVQHEVLHALGFHHEHVRSDRDQHVTIHFENIQEGVESNFQKVQTNNLNTPYDFESVMHYSKFAFSKNGQPTIVAKSNPNLSFGQATTMSANDIARVNRLYQCCE</sequence>
<evidence type="ECO:0000259" key="14">
    <source>
        <dbReference type="PROSITE" id="PS51864"/>
    </source>
</evidence>
<keyword evidence="16" id="KW-1185">Reference proteome</keyword>
<dbReference type="AlphaFoldDB" id="A0A3B4V3P3"/>